<dbReference type="EC" id="3.2.1.26" evidence="2"/>
<dbReference type="CDD" id="cd18609">
    <property type="entry name" value="GH32-like"/>
    <property type="match status" value="1"/>
</dbReference>
<reference evidence="6 7" key="1">
    <citation type="submission" date="2022-03" db="EMBL/GenBank/DDBJ databases">
        <title>Metagenome-assembled genomes from swine fecal metagenomes.</title>
        <authorList>
            <person name="Holman D.B."/>
            <person name="Kommadath A."/>
        </authorList>
    </citation>
    <scope>NUCLEOTIDE SEQUENCE [LARGE SCALE GENOMIC DNA]</scope>
    <source>
        <strain evidence="6">SUG147</strain>
    </source>
</reference>
<dbReference type="InterPro" id="IPR001362">
    <property type="entry name" value="Glyco_hydro_32"/>
</dbReference>
<comment type="caution">
    <text evidence="6">The sequence shown here is derived from an EMBL/GenBank/DDBJ whole genome shotgun (WGS) entry which is preliminary data.</text>
</comment>
<dbReference type="PANTHER" id="PTHR43101">
    <property type="entry name" value="BETA-FRUCTOSIDASE"/>
    <property type="match status" value="1"/>
</dbReference>
<evidence type="ECO:0000313" key="6">
    <source>
        <dbReference type="EMBL" id="MCI5755055.1"/>
    </source>
</evidence>
<protein>
    <recommendedName>
        <fullName evidence="2">beta-fructofuranosidase</fullName>
        <ecNumber evidence="2">3.2.1.26</ecNumber>
    </recommendedName>
</protein>
<dbReference type="InterPro" id="IPR051214">
    <property type="entry name" value="GH32_Enzymes"/>
</dbReference>
<feature type="domain" description="Glycosyl hydrolase family 32 N-terminal" evidence="5">
    <location>
        <begin position="44"/>
        <end position="241"/>
    </location>
</feature>
<dbReference type="SMART" id="SM00640">
    <property type="entry name" value="Glyco_32"/>
    <property type="match status" value="1"/>
</dbReference>
<evidence type="ECO:0000256" key="2">
    <source>
        <dbReference type="ARBA" id="ARBA00012758"/>
    </source>
</evidence>
<evidence type="ECO:0000256" key="1">
    <source>
        <dbReference type="ARBA" id="ARBA00009902"/>
    </source>
</evidence>
<dbReference type="Gene3D" id="2.60.120.560">
    <property type="entry name" value="Exo-inulinase, domain 1"/>
    <property type="match status" value="1"/>
</dbReference>
<dbReference type="Gene3D" id="2.115.10.20">
    <property type="entry name" value="Glycosyl hydrolase domain, family 43"/>
    <property type="match status" value="1"/>
</dbReference>
<dbReference type="Proteomes" id="UP001139365">
    <property type="component" value="Unassembled WGS sequence"/>
</dbReference>
<accession>A0AAE3JZN2</accession>
<sequence length="500" mass="55961">MNCFHPDGIYVWDTWYYEHNGEIHCTFLQQARPGHPERNGETGALGHAVSKDLVHWEHRPSVLYPGKAGSYDDGDLWTGCTFLKDGRRYMYYTANHRIGDINDSSIGLAVSDDGINYVRHPESPVIRCNPELYASYENQIRLIGHGEKLIDCRDLCVVKDPDGDGYYGYFAARVHSDSCAASSVIALAYSHDLVHWEQRKPCFIPDRYGCVEVPDVFFLDGKWWMLCLTGNMYGQRYCTGQPDWSLATIQACADSPEGPFTEVFGHEILGSVNWQGFCSKTLQLNGKRYVFHTQGEDVCGSHFGSIGLPAELVRTGDHLSPMWCEQLENMKTGLIFSSDSSALLENDGRWGTPGSWNSDGGSVTGYCPDDWSIRLYDTDCTDCIIEATVTPECEAAGIVLRAEGKDCRAGAYVVLLDTLRGEVWFTATREFPVIEKKKISVECKQKYDMKIIACGDIFYVFVNGIRCLQLFCPGHSRGKIGYYTERGTAGFGNLSVFSID</sequence>
<dbReference type="InterPro" id="IPR023296">
    <property type="entry name" value="Glyco_hydro_beta-prop_sf"/>
</dbReference>
<dbReference type="InterPro" id="IPR013148">
    <property type="entry name" value="Glyco_hydro_32_N"/>
</dbReference>
<organism evidence="6 7">
    <name type="scientific">Candidatus Colimorpha enterica</name>
    <dbReference type="NCBI Taxonomy" id="3083063"/>
    <lineage>
        <taxon>Bacteria</taxon>
        <taxon>Pseudomonadati</taxon>
        <taxon>Bacteroidota</taxon>
        <taxon>Bacteroidia</taxon>
        <taxon>Bacteroidales</taxon>
        <taxon>Candidatus Colimorpha</taxon>
    </lineage>
</organism>
<evidence type="ECO:0000256" key="4">
    <source>
        <dbReference type="ARBA" id="ARBA00023295"/>
    </source>
</evidence>
<evidence type="ECO:0000259" key="5">
    <source>
        <dbReference type="Pfam" id="PF00251"/>
    </source>
</evidence>
<evidence type="ECO:0000313" key="7">
    <source>
        <dbReference type="Proteomes" id="UP001139365"/>
    </source>
</evidence>
<dbReference type="Pfam" id="PF00251">
    <property type="entry name" value="Glyco_hydro_32N"/>
    <property type="match status" value="1"/>
</dbReference>
<keyword evidence="3" id="KW-0378">Hydrolase</keyword>
<name>A0AAE3JZN2_9BACT</name>
<dbReference type="GO" id="GO:0004564">
    <property type="term" value="F:beta-fructofuranosidase activity"/>
    <property type="evidence" value="ECO:0007669"/>
    <property type="project" value="UniProtKB-EC"/>
</dbReference>
<dbReference type="GO" id="GO:0005975">
    <property type="term" value="P:carbohydrate metabolic process"/>
    <property type="evidence" value="ECO:0007669"/>
    <property type="project" value="InterPro"/>
</dbReference>
<dbReference type="EMBL" id="JALEMU010000035">
    <property type="protein sequence ID" value="MCI5755055.1"/>
    <property type="molecule type" value="Genomic_DNA"/>
</dbReference>
<proteinExistence type="inferred from homology"/>
<gene>
    <name evidence="6" type="ORF">MR241_02030</name>
</gene>
<comment type="similarity">
    <text evidence="1">Belongs to the glycosyl hydrolase 32 family.</text>
</comment>
<dbReference type="AlphaFoldDB" id="A0AAE3JZN2"/>
<keyword evidence="4" id="KW-0326">Glycosidase</keyword>
<dbReference type="SUPFAM" id="SSF75005">
    <property type="entry name" value="Arabinanase/levansucrase/invertase"/>
    <property type="match status" value="1"/>
</dbReference>
<dbReference type="PANTHER" id="PTHR43101:SF1">
    <property type="entry name" value="BETA-FRUCTOSIDASE"/>
    <property type="match status" value="1"/>
</dbReference>
<evidence type="ECO:0000256" key="3">
    <source>
        <dbReference type="ARBA" id="ARBA00022801"/>
    </source>
</evidence>